<keyword evidence="2" id="KW-1185">Reference proteome</keyword>
<evidence type="ECO:0000313" key="1">
    <source>
        <dbReference type="EMBL" id="GGG52780.1"/>
    </source>
</evidence>
<reference evidence="1 2" key="1">
    <citation type="journal article" date="2014" name="Int. J. Syst. Evol. Microbiol.">
        <title>Complete genome sequence of Corynebacterium casei LMG S-19264T (=DSM 44701T), isolated from a smear-ripened cheese.</title>
        <authorList>
            <consortium name="US DOE Joint Genome Institute (JGI-PGF)"/>
            <person name="Walter F."/>
            <person name="Albersmeier A."/>
            <person name="Kalinowski J."/>
            <person name="Ruckert C."/>
        </authorList>
    </citation>
    <scope>NUCLEOTIDE SEQUENCE [LARGE SCALE GENOMIC DNA]</scope>
    <source>
        <strain evidence="1 2">CGMCC 1.16330</strain>
    </source>
</reference>
<sequence>MIRGLLTDEEWSFFEPFAASASPLDGRPARDHRRAFDASFWIAHRPVASRVVV</sequence>
<protein>
    <recommendedName>
        <fullName evidence="3">Transposase</fullName>
    </recommendedName>
</protein>
<dbReference type="EMBL" id="BMKS01000037">
    <property type="protein sequence ID" value="GGG52780.1"/>
    <property type="molecule type" value="Genomic_DNA"/>
</dbReference>
<comment type="caution">
    <text evidence="1">The sequence shown here is derived from an EMBL/GenBank/DDBJ whole genome shotgun (WGS) entry which is preliminary data.</text>
</comment>
<dbReference type="AlphaFoldDB" id="A0A8J2ZG67"/>
<organism evidence="1 2">
    <name type="scientific">Caldovatus sediminis</name>
    <dbReference type="NCBI Taxonomy" id="2041189"/>
    <lineage>
        <taxon>Bacteria</taxon>
        <taxon>Pseudomonadati</taxon>
        <taxon>Pseudomonadota</taxon>
        <taxon>Alphaproteobacteria</taxon>
        <taxon>Acetobacterales</taxon>
        <taxon>Roseomonadaceae</taxon>
        <taxon>Caldovatus</taxon>
    </lineage>
</organism>
<name>A0A8J2ZG67_9PROT</name>
<proteinExistence type="predicted"/>
<gene>
    <name evidence="1" type="ORF">GCM10010964_44880</name>
</gene>
<dbReference type="Proteomes" id="UP000597507">
    <property type="component" value="Unassembled WGS sequence"/>
</dbReference>
<accession>A0A8J2ZG67</accession>
<evidence type="ECO:0000313" key="2">
    <source>
        <dbReference type="Proteomes" id="UP000597507"/>
    </source>
</evidence>
<evidence type="ECO:0008006" key="3">
    <source>
        <dbReference type="Google" id="ProtNLM"/>
    </source>
</evidence>